<evidence type="ECO:0000313" key="2">
    <source>
        <dbReference type="EMBL" id="CAF3979478.1"/>
    </source>
</evidence>
<proteinExistence type="predicted"/>
<name>A0A819MGD6_9BILA</name>
<feature type="non-terminal residue" evidence="2">
    <location>
        <position position="1"/>
    </location>
</feature>
<dbReference type="Proteomes" id="UP000663842">
    <property type="component" value="Unassembled WGS sequence"/>
</dbReference>
<dbReference type="AlphaFoldDB" id="A0A819MGD6"/>
<sequence length="66" mass="7395">MPVVQQSTGPYIPRHKVAFQQSGSINPAPVIKSMTHKQYTDYNVTPPESTRSVNVNIDEIPEIETK</sequence>
<protein>
    <submittedName>
        <fullName evidence="2">Uncharacterized protein</fullName>
    </submittedName>
</protein>
<gene>
    <name evidence="2" type="ORF">UXM345_LOCUS14957</name>
</gene>
<evidence type="ECO:0000313" key="3">
    <source>
        <dbReference type="Proteomes" id="UP000663842"/>
    </source>
</evidence>
<reference evidence="2" key="1">
    <citation type="submission" date="2021-02" db="EMBL/GenBank/DDBJ databases">
        <authorList>
            <person name="Nowell W R."/>
        </authorList>
    </citation>
    <scope>NUCLEOTIDE SEQUENCE</scope>
</reference>
<organism evidence="2 3">
    <name type="scientific">Rotaria magnacalcarata</name>
    <dbReference type="NCBI Taxonomy" id="392030"/>
    <lineage>
        <taxon>Eukaryota</taxon>
        <taxon>Metazoa</taxon>
        <taxon>Spiralia</taxon>
        <taxon>Gnathifera</taxon>
        <taxon>Rotifera</taxon>
        <taxon>Eurotatoria</taxon>
        <taxon>Bdelloidea</taxon>
        <taxon>Philodinida</taxon>
        <taxon>Philodinidae</taxon>
        <taxon>Rotaria</taxon>
    </lineage>
</organism>
<comment type="caution">
    <text evidence="2">The sequence shown here is derived from an EMBL/GenBank/DDBJ whole genome shotgun (WGS) entry which is preliminary data.</text>
</comment>
<accession>A0A819MGD6</accession>
<evidence type="ECO:0000256" key="1">
    <source>
        <dbReference type="SAM" id="MobiDB-lite"/>
    </source>
</evidence>
<feature type="region of interest" description="Disordered" evidence="1">
    <location>
        <begin position="41"/>
        <end position="66"/>
    </location>
</feature>
<dbReference type="EMBL" id="CAJOBF010001740">
    <property type="protein sequence ID" value="CAF3979478.1"/>
    <property type="molecule type" value="Genomic_DNA"/>
</dbReference>
<feature type="compositionally biased region" description="Polar residues" evidence="1">
    <location>
        <begin position="41"/>
        <end position="55"/>
    </location>
</feature>